<reference evidence="2" key="1">
    <citation type="journal article" date="2015" name="Nat. Genet.">
        <title>The genome and transcriptome of the zoonotic hookworm Ancylostoma ceylanicum identify infection-specific gene families.</title>
        <authorList>
            <person name="Schwarz E.M."/>
            <person name="Hu Y."/>
            <person name="Antoshechkin I."/>
            <person name="Miller M.M."/>
            <person name="Sternberg P.W."/>
            <person name="Aroian R.V."/>
        </authorList>
    </citation>
    <scope>NUCLEOTIDE SEQUENCE</scope>
    <source>
        <strain evidence="2">HY135</strain>
    </source>
</reference>
<keyword evidence="2" id="KW-1185">Reference proteome</keyword>
<sequence>MRVCHLFLTSASVDQYPDAILTAGSECTHPPSVDSCSGAFLTPPSADPYRTFSQLLGQGGPASLGFPHGLVKEDS</sequence>
<dbReference type="AlphaFoldDB" id="A0A016V5F3"/>
<accession>A0A016V5F3</accession>
<name>A0A016V5F3_9BILA</name>
<gene>
    <name evidence="1" type="primary">Acey_s0017.g3232</name>
    <name evidence="1" type="ORF">Y032_0017g3232</name>
</gene>
<evidence type="ECO:0000313" key="2">
    <source>
        <dbReference type="Proteomes" id="UP000024635"/>
    </source>
</evidence>
<proteinExistence type="predicted"/>
<dbReference type="EMBL" id="JARK01001353">
    <property type="protein sequence ID" value="EYC22237.1"/>
    <property type="molecule type" value="Genomic_DNA"/>
</dbReference>
<organism evidence="1 2">
    <name type="scientific">Ancylostoma ceylanicum</name>
    <dbReference type="NCBI Taxonomy" id="53326"/>
    <lineage>
        <taxon>Eukaryota</taxon>
        <taxon>Metazoa</taxon>
        <taxon>Ecdysozoa</taxon>
        <taxon>Nematoda</taxon>
        <taxon>Chromadorea</taxon>
        <taxon>Rhabditida</taxon>
        <taxon>Rhabditina</taxon>
        <taxon>Rhabditomorpha</taxon>
        <taxon>Strongyloidea</taxon>
        <taxon>Ancylostomatidae</taxon>
        <taxon>Ancylostomatinae</taxon>
        <taxon>Ancylostoma</taxon>
    </lineage>
</organism>
<evidence type="ECO:0000313" key="1">
    <source>
        <dbReference type="EMBL" id="EYC22237.1"/>
    </source>
</evidence>
<comment type="caution">
    <text evidence="1">The sequence shown here is derived from an EMBL/GenBank/DDBJ whole genome shotgun (WGS) entry which is preliminary data.</text>
</comment>
<dbReference type="Proteomes" id="UP000024635">
    <property type="component" value="Unassembled WGS sequence"/>
</dbReference>
<protein>
    <submittedName>
        <fullName evidence="1">Uncharacterized protein</fullName>
    </submittedName>
</protein>